<keyword evidence="7" id="KW-1185">Reference proteome</keyword>
<evidence type="ECO:0000313" key="7">
    <source>
        <dbReference type="Proteomes" id="UP000019151"/>
    </source>
</evidence>
<dbReference type="GO" id="GO:0003677">
    <property type="term" value="F:DNA binding"/>
    <property type="evidence" value="ECO:0007669"/>
    <property type="project" value="UniProtKB-KW"/>
</dbReference>
<dbReference type="KEGG" id="gba:J421_4754"/>
<comment type="similarity">
    <text evidence="1">Belongs to the LysR transcriptional regulatory family.</text>
</comment>
<keyword evidence="2" id="KW-0805">Transcription regulation</keyword>
<dbReference type="PRINTS" id="PR00039">
    <property type="entry name" value="HTHLYSR"/>
</dbReference>
<dbReference type="FunCoup" id="W0RML9">
    <property type="interactions" value="90"/>
</dbReference>
<dbReference type="HOGENOM" id="CLU_039613_6_4_0"/>
<evidence type="ECO:0000259" key="5">
    <source>
        <dbReference type="PROSITE" id="PS50931"/>
    </source>
</evidence>
<dbReference type="InParanoid" id="W0RML9"/>
<proteinExistence type="inferred from homology"/>
<gene>
    <name evidence="6" type="ORF">J421_4754</name>
</gene>
<dbReference type="Gene3D" id="3.40.190.10">
    <property type="entry name" value="Periplasmic binding protein-like II"/>
    <property type="match status" value="2"/>
</dbReference>
<protein>
    <submittedName>
        <fullName evidence="6">LysR substrate-binding protein</fullName>
    </submittedName>
</protein>
<dbReference type="CDD" id="cd08414">
    <property type="entry name" value="PBP2_LTTR_aromatics_like"/>
    <property type="match status" value="1"/>
</dbReference>
<keyword evidence="4" id="KW-0804">Transcription</keyword>
<accession>W0RML9</accession>
<dbReference type="Pfam" id="PF00126">
    <property type="entry name" value="HTH_1"/>
    <property type="match status" value="1"/>
</dbReference>
<sequence>MELRHLRYFVAVAEELHFGRAAQRLRVAQPALSQQIKQLEAELGVTLLARTRRRVALTEPGRLFLPEARRTLAHAAAAAEVARRAAVGEAGRLRIGYVDSALWGLLPAVLGAYREAHPAVKLTMLERLPAQQIVGLRAGDLDVGVGPPPPPVRELATEPMTEERIVLALPAAHPLAARDAIDLVDLADEPWVLVSARTPSRLRDAAVAACVAAGFTPRVAQEARQLDALVALVSAGLGVTFVPSTAERMPRAGVAFRPLRGVDIPFRLVAAWRRGDMPPTVRSFLDVMRTVVGR</sequence>
<dbReference type="PATRIC" id="fig|861299.3.peg.4805"/>
<dbReference type="Gene3D" id="1.10.10.10">
    <property type="entry name" value="Winged helix-like DNA-binding domain superfamily/Winged helix DNA-binding domain"/>
    <property type="match status" value="1"/>
</dbReference>
<evidence type="ECO:0000256" key="3">
    <source>
        <dbReference type="ARBA" id="ARBA00023125"/>
    </source>
</evidence>
<dbReference type="FunFam" id="1.10.10.10:FF:000001">
    <property type="entry name" value="LysR family transcriptional regulator"/>
    <property type="match status" value="1"/>
</dbReference>
<geneLocation type="plasmid" evidence="6 7">
    <name>1</name>
</geneLocation>
<dbReference type="RefSeq" id="WP_025413637.1">
    <property type="nucleotide sequence ID" value="NZ_CP007129.1"/>
</dbReference>
<name>W0RML9_9BACT</name>
<dbReference type="PANTHER" id="PTHR30346">
    <property type="entry name" value="TRANSCRIPTIONAL DUAL REGULATOR HCAR-RELATED"/>
    <property type="match status" value="1"/>
</dbReference>
<reference evidence="6 7" key="1">
    <citation type="journal article" date="2014" name="Genome Announc.">
        <title>Genome Sequence and Methylome of Soil Bacterium Gemmatirosa kalamazoonensis KBS708T, a Member of the Rarely Cultivated Gemmatimonadetes Phylum.</title>
        <authorList>
            <person name="Debruyn J.M."/>
            <person name="Radosevich M."/>
            <person name="Wommack K.E."/>
            <person name="Polson S.W."/>
            <person name="Hauser L.J."/>
            <person name="Fawaz M.N."/>
            <person name="Korlach J."/>
            <person name="Tsai Y.C."/>
        </authorList>
    </citation>
    <scope>NUCLEOTIDE SEQUENCE [LARGE SCALE GENOMIC DNA]</scope>
    <source>
        <strain evidence="6 7">KBS708</strain>
        <plasmid evidence="7">Plasmid 1</plasmid>
    </source>
</reference>
<dbReference type="PROSITE" id="PS50931">
    <property type="entry name" value="HTH_LYSR"/>
    <property type="match status" value="1"/>
</dbReference>
<dbReference type="Pfam" id="PF03466">
    <property type="entry name" value="LysR_substrate"/>
    <property type="match status" value="1"/>
</dbReference>
<keyword evidence="6" id="KW-0614">Plasmid</keyword>
<evidence type="ECO:0000313" key="6">
    <source>
        <dbReference type="EMBL" id="AHG92289.1"/>
    </source>
</evidence>
<dbReference type="GO" id="GO:0032993">
    <property type="term" value="C:protein-DNA complex"/>
    <property type="evidence" value="ECO:0007669"/>
    <property type="project" value="TreeGrafter"/>
</dbReference>
<dbReference type="InterPro" id="IPR036388">
    <property type="entry name" value="WH-like_DNA-bd_sf"/>
</dbReference>
<evidence type="ECO:0000256" key="4">
    <source>
        <dbReference type="ARBA" id="ARBA00023163"/>
    </source>
</evidence>
<keyword evidence="3" id="KW-0238">DNA-binding</keyword>
<dbReference type="SUPFAM" id="SSF53850">
    <property type="entry name" value="Periplasmic binding protein-like II"/>
    <property type="match status" value="1"/>
</dbReference>
<evidence type="ECO:0000256" key="1">
    <source>
        <dbReference type="ARBA" id="ARBA00009437"/>
    </source>
</evidence>
<dbReference type="EMBL" id="CP007129">
    <property type="protein sequence ID" value="AHG92289.1"/>
    <property type="molecule type" value="Genomic_DNA"/>
</dbReference>
<organism evidence="6 7">
    <name type="scientific">Gemmatirosa kalamazoonensis</name>
    <dbReference type="NCBI Taxonomy" id="861299"/>
    <lineage>
        <taxon>Bacteria</taxon>
        <taxon>Pseudomonadati</taxon>
        <taxon>Gemmatimonadota</taxon>
        <taxon>Gemmatimonadia</taxon>
        <taxon>Gemmatimonadales</taxon>
        <taxon>Gemmatimonadaceae</taxon>
        <taxon>Gemmatirosa</taxon>
    </lineage>
</organism>
<feature type="domain" description="HTH lysR-type" evidence="5">
    <location>
        <begin position="1"/>
        <end position="58"/>
    </location>
</feature>
<dbReference type="InterPro" id="IPR005119">
    <property type="entry name" value="LysR_subst-bd"/>
</dbReference>
<dbReference type="SUPFAM" id="SSF46785">
    <property type="entry name" value="Winged helix' DNA-binding domain"/>
    <property type="match status" value="1"/>
</dbReference>
<dbReference type="Proteomes" id="UP000019151">
    <property type="component" value="Plasmid 1"/>
</dbReference>
<dbReference type="PANTHER" id="PTHR30346:SF0">
    <property type="entry name" value="HCA OPERON TRANSCRIPTIONAL ACTIVATOR HCAR"/>
    <property type="match status" value="1"/>
</dbReference>
<dbReference type="OrthoDB" id="9803735at2"/>
<dbReference type="AlphaFoldDB" id="W0RML9"/>
<dbReference type="GO" id="GO:0003700">
    <property type="term" value="F:DNA-binding transcription factor activity"/>
    <property type="evidence" value="ECO:0007669"/>
    <property type="project" value="InterPro"/>
</dbReference>
<dbReference type="InterPro" id="IPR036390">
    <property type="entry name" value="WH_DNA-bd_sf"/>
</dbReference>
<dbReference type="InterPro" id="IPR000847">
    <property type="entry name" value="LysR_HTH_N"/>
</dbReference>
<evidence type="ECO:0000256" key="2">
    <source>
        <dbReference type="ARBA" id="ARBA00023015"/>
    </source>
</evidence>